<evidence type="ECO:0008006" key="3">
    <source>
        <dbReference type="Google" id="ProtNLM"/>
    </source>
</evidence>
<evidence type="ECO:0000313" key="1">
    <source>
        <dbReference type="EMBL" id="KTD83582.1"/>
    </source>
</evidence>
<dbReference type="AlphaFoldDB" id="A0A0W1AQN7"/>
<gene>
    <name evidence="1" type="ORF">UQ64_01695</name>
</gene>
<dbReference type="Pfam" id="PF13455">
    <property type="entry name" value="MUG113"/>
    <property type="match status" value="1"/>
</dbReference>
<organism evidence="1 2">
    <name type="scientific">Paenibacillus etheri</name>
    <dbReference type="NCBI Taxonomy" id="1306852"/>
    <lineage>
        <taxon>Bacteria</taxon>
        <taxon>Bacillati</taxon>
        <taxon>Bacillota</taxon>
        <taxon>Bacilli</taxon>
        <taxon>Bacillales</taxon>
        <taxon>Paenibacillaceae</taxon>
        <taxon>Paenibacillus</taxon>
    </lineage>
</organism>
<keyword evidence="2" id="KW-1185">Reference proteome</keyword>
<sequence length="239" mass="28232">MNICEYLTADFHQLTVEGKIYRIELYVARDNVLLGEAPIFFVKIASKKTEWVEVAKIRFVFTNQKMPQQKLHKQWLPSIRWYYLNGQNKGRKYKSESESLILEVVDKYLFEYPDVDYRYHLSKEVQNNVASKLYEKVPSEIYLILDESHKVVKIGQSGCPRIRYNQINSDTASPIKMLATIQSDYAKMLDSMLKNHFKPKKYKNEWFKLSPLDIEMIVSRRLPPPICILMGEVKTKFTF</sequence>
<dbReference type="RefSeq" id="WP_060626640.1">
    <property type="nucleotide sequence ID" value="NZ_LCZJ02000054.1"/>
</dbReference>
<proteinExistence type="predicted"/>
<comment type="caution">
    <text evidence="1">The sequence shown here is derived from an EMBL/GenBank/DDBJ whole genome shotgun (WGS) entry which is preliminary data.</text>
</comment>
<dbReference type="OrthoDB" id="647741at2"/>
<protein>
    <recommendedName>
        <fullName evidence="3">GIY-YIG domain-containing protein</fullName>
    </recommendedName>
</protein>
<dbReference type="EMBL" id="LCZJ02000054">
    <property type="protein sequence ID" value="KTD83582.1"/>
    <property type="molecule type" value="Genomic_DNA"/>
</dbReference>
<reference evidence="1 2" key="1">
    <citation type="journal article" date="2015" name="Int. Biodeterior. Biodegradation">
        <title>Physiological and genetic screening methods for the isolation of methyl tert-butyl ether-degrading bacteria for bioremediation purposes.</title>
        <authorList>
            <person name="Guisado I.M."/>
            <person name="Purswani J."/>
            <person name="Gonzalez Lopez J."/>
            <person name="Pozo C."/>
        </authorList>
    </citation>
    <scope>NUCLEOTIDE SEQUENCE [LARGE SCALE GENOMIC DNA]</scope>
    <source>
        <strain evidence="1 2">SH7</strain>
    </source>
</reference>
<evidence type="ECO:0000313" key="2">
    <source>
        <dbReference type="Proteomes" id="UP000054709"/>
    </source>
</evidence>
<dbReference type="Proteomes" id="UP000054709">
    <property type="component" value="Unassembled WGS sequence"/>
</dbReference>
<name>A0A0W1AQN7_9BACL</name>
<accession>A0A0W1AQN7</accession>